<feature type="compositionally biased region" description="Polar residues" evidence="1">
    <location>
        <begin position="1"/>
        <end position="18"/>
    </location>
</feature>
<sequence>MTASEQAQLQKLSTSTTDLPRPSGAGAGHAARDPALATLLRSAIPTAGAATTPDPPTALPNGTGSTSYRGPAAFDIRRWRMCIFLHTWHPAIADRSEGAAGSSAVCEALKVVAAVVAFLNTLRNKGRGGILYPDRFWGAHPPSSAVHGTGPSAWLVAASTLSSSSLRLSASSAARPLRAPMRPAKGSESLRESRVAVFVGAEAVDCPGSCNLACAPPSQNSMPIPGHIS</sequence>
<evidence type="ECO:0000256" key="1">
    <source>
        <dbReference type="SAM" id="MobiDB-lite"/>
    </source>
</evidence>
<organism evidence="2 3">
    <name type="scientific">Prorocentrum cordatum</name>
    <dbReference type="NCBI Taxonomy" id="2364126"/>
    <lineage>
        <taxon>Eukaryota</taxon>
        <taxon>Sar</taxon>
        <taxon>Alveolata</taxon>
        <taxon>Dinophyceae</taxon>
        <taxon>Prorocentrales</taxon>
        <taxon>Prorocentraceae</taxon>
        <taxon>Prorocentrum</taxon>
    </lineage>
</organism>
<dbReference type="EMBL" id="CAUYUJ010018749">
    <property type="protein sequence ID" value="CAK0886044.1"/>
    <property type="molecule type" value="Genomic_DNA"/>
</dbReference>
<name>A0ABN9WLX4_9DINO</name>
<comment type="caution">
    <text evidence="2">The sequence shown here is derived from an EMBL/GenBank/DDBJ whole genome shotgun (WGS) entry which is preliminary data.</text>
</comment>
<accession>A0ABN9WLX4</accession>
<dbReference type="Proteomes" id="UP001189429">
    <property type="component" value="Unassembled WGS sequence"/>
</dbReference>
<protein>
    <submittedName>
        <fullName evidence="2">Uncharacterized protein</fullName>
    </submittedName>
</protein>
<gene>
    <name evidence="2" type="ORF">PCOR1329_LOCUS67489</name>
</gene>
<feature type="region of interest" description="Disordered" evidence="1">
    <location>
        <begin position="1"/>
        <end position="31"/>
    </location>
</feature>
<proteinExistence type="predicted"/>
<evidence type="ECO:0000313" key="3">
    <source>
        <dbReference type="Proteomes" id="UP001189429"/>
    </source>
</evidence>
<reference evidence="2" key="1">
    <citation type="submission" date="2023-10" db="EMBL/GenBank/DDBJ databases">
        <authorList>
            <person name="Chen Y."/>
            <person name="Shah S."/>
            <person name="Dougan E. K."/>
            <person name="Thang M."/>
            <person name="Chan C."/>
        </authorList>
    </citation>
    <scope>NUCLEOTIDE SEQUENCE [LARGE SCALE GENOMIC DNA]</scope>
</reference>
<keyword evidence="3" id="KW-1185">Reference proteome</keyword>
<evidence type="ECO:0000313" key="2">
    <source>
        <dbReference type="EMBL" id="CAK0886044.1"/>
    </source>
</evidence>